<evidence type="ECO:0000256" key="1">
    <source>
        <dbReference type="ARBA" id="ARBA00004651"/>
    </source>
</evidence>
<proteinExistence type="inferred from homology"/>
<reference evidence="13" key="1">
    <citation type="thesis" date="2020" institute="ProQuest LLC" country="789 East Eisenhower Parkway, Ann Arbor, MI, USA">
        <title>Comparative Genomics and Chromosome Evolution.</title>
        <authorList>
            <person name="Mudd A.B."/>
        </authorList>
    </citation>
    <scope>NUCLEOTIDE SEQUENCE</scope>
    <source>
        <strain evidence="13">237g6f4</strain>
        <tissue evidence="13">Blood</tissue>
    </source>
</reference>
<dbReference type="Gene3D" id="1.20.1070.10">
    <property type="entry name" value="Rhodopsin 7-helix transmembrane proteins"/>
    <property type="match status" value="1"/>
</dbReference>
<keyword evidence="6 10" id="KW-0297">G-protein coupled receptor</keyword>
<evidence type="ECO:0000256" key="8">
    <source>
        <dbReference type="ARBA" id="ARBA00023170"/>
    </source>
</evidence>
<dbReference type="PROSITE" id="PS00237">
    <property type="entry name" value="G_PROTEIN_RECEP_F1_1"/>
    <property type="match status" value="1"/>
</dbReference>
<dbReference type="InterPro" id="IPR017452">
    <property type="entry name" value="GPCR_Rhodpsn_7TM"/>
</dbReference>
<evidence type="ECO:0000256" key="3">
    <source>
        <dbReference type="ARBA" id="ARBA00022692"/>
    </source>
</evidence>
<dbReference type="SUPFAM" id="SSF81321">
    <property type="entry name" value="Family A G protein-coupled receptor-like"/>
    <property type="match status" value="1"/>
</dbReference>
<name>A0AAV7BMT4_ENGPU</name>
<dbReference type="PRINTS" id="PR00237">
    <property type="entry name" value="GPCRRHODOPSN"/>
</dbReference>
<keyword evidence="3 10" id="KW-0812">Transmembrane</keyword>
<dbReference type="PRINTS" id="PR00245">
    <property type="entry name" value="OLFACTORYR"/>
</dbReference>
<comment type="similarity">
    <text evidence="10">Belongs to the G-protein coupled receptor 1 family.</text>
</comment>
<keyword evidence="4 11" id="KW-0552">Olfaction</keyword>
<feature type="transmembrane region" description="Helical" evidence="11">
    <location>
        <begin position="98"/>
        <end position="117"/>
    </location>
</feature>
<evidence type="ECO:0000259" key="12">
    <source>
        <dbReference type="PROSITE" id="PS50262"/>
    </source>
</evidence>
<dbReference type="CDD" id="cd13954">
    <property type="entry name" value="7tmA_OR"/>
    <property type="match status" value="1"/>
</dbReference>
<dbReference type="GO" id="GO:0005886">
    <property type="term" value="C:plasma membrane"/>
    <property type="evidence" value="ECO:0007669"/>
    <property type="project" value="UniProtKB-SubCell"/>
</dbReference>
<dbReference type="FunFam" id="1.20.1070.10:FF:000015">
    <property type="entry name" value="Olfactory receptor"/>
    <property type="match status" value="1"/>
</dbReference>
<dbReference type="InterPro" id="IPR000725">
    <property type="entry name" value="Olfact_rcpt"/>
</dbReference>
<keyword evidence="9 10" id="KW-0807">Transducer</keyword>
<keyword evidence="7 11" id="KW-0472">Membrane</keyword>
<dbReference type="GO" id="GO:0004984">
    <property type="term" value="F:olfactory receptor activity"/>
    <property type="evidence" value="ECO:0007669"/>
    <property type="project" value="InterPro"/>
</dbReference>
<feature type="transmembrane region" description="Helical" evidence="11">
    <location>
        <begin position="233"/>
        <end position="257"/>
    </location>
</feature>
<accession>A0AAV7BMT4</accession>
<organism evidence="13 14">
    <name type="scientific">Engystomops pustulosus</name>
    <name type="common">Tungara frog</name>
    <name type="synonym">Physalaemus pustulosus</name>
    <dbReference type="NCBI Taxonomy" id="76066"/>
    <lineage>
        <taxon>Eukaryota</taxon>
        <taxon>Metazoa</taxon>
        <taxon>Chordata</taxon>
        <taxon>Craniata</taxon>
        <taxon>Vertebrata</taxon>
        <taxon>Euteleostomi</taxon>
        <taxon>Amphibia</taxon>
        <taxon>Batrachia</taxon>
        <taxon>Anura</taxon>
        <taxon>Neobatrachia</taxon>
        <taxon>Hyloidea</taxon>
        <taxon>Leptodactylidae</taxon>
        <taxon>Leiuperinae</taxon>
        <taxon>Engystomops</taxon>
    </lineage>
</organism>
<evidence type="ECO:0000313" key="13">
    <source>
        <dbReference type="EMBL" id="KAG8573958.1"/>
    </source>
</evidence>
<gene>
    <name evidence="13" type="ORF">GDO81_008969</name>
</gene>
<keyword evidence="14" id="KW-1185">Reference proteome</keyword>
<keyword evidence="11" id="KW-0716">Sensory transduction</keyword>
<evidence type="ECO:0000256" key="11">
    <source>
        <dbReference type="RuleBase" id="RU363047"/>
    </source>
</evidence>
<protein>
    <recommendedName>
        <fullName evidence="11">Olfactory receptor</fullName>
    </recommendedName>
</protein>
<keyword evidence="8 10" id="KW-0675">Receptor</keyword>
<dbReference type="Proteomes" id="UP000824782">
    <property type="component" value="Unassembled WGS sequence"/>
</dbReference>
<dbReference type="PANTHER" id="PTHR26452">
    <property type="entry name" value="OLFACTORY RECEPTOR"/>
    <property type="match status" value="1"/>
</dbReference>
<evidence type="ECO:0000313" key="14">
    <source>
        <dbReference type="Proteomes" id="UP000824782"/>
    </source>
</evidence>
<dbReference type="InterPro" id="IPR050516">
    <property type="entry name" value="Olfactory_GPCR"/>
</dbReference>
<evidence type="ECO:0000256" key="9">
    <source>
        <dbReference type="ARBA" id="ARBA00023224"/>
    </source>
</evidence>
<keyword evidence="5 11" id="KW-1133">Transmembrane helix</keyword>
<dbReference type="EMBL" id="WNYA01000004">
    <property type="protein sequence ID" value="KAG8573958.1"/>
    <property type="molecule type" value="Genomic_DNA"/>
</dbReference>
<dbReference type="PROSITE" id="PS50262">
    <property type="entry name" value="G_PROTEIN_RECEP_F1_2"/>
    <property type="match status" value="1"/>
</dbReference>
<comment type="caution">
    <text evidence="13">The sequence shown here is derived from an EMBL/GenBank/DDBJ whole genome shotgun (WGS) entry which is preliminary data.</text>
</comment>
<evidence type="ECO:0000256" key="5">
    <source>
        <dbReference type="ARBA" id="ARBA00022989"/>
    </source>
</evidence>
<sequence length="315" mass="36597">MMLNETTYFYIVAFSKNSRLKFFLFPTFLSLYLICLLWNILILVILFIDLRLQKPMYFFLRSLSSVDVLYSSVTLPKLMDIIITGNNKISFTSCFTQLYFFTSFACTEVWLLTMMSYDRYIAICFPLHYIILMGKTKCSLLVTGCWVFGFSNSLFLTIFASRLSFCRSTDIKQIFCDIKTLTKISCGDIFEFQTMILVEAVVGLCPFLLILMSYSKILTNILGLHSVGQRKKAFSTCTSHLSILLIFFGTLFCMYMIPPSDHSEELDQVFSVFYQAVTPTLNPLIYSLRNEEVKDAIHNWDLRGIKERILQYLWI</sequence>
<feature type="domain" description="G-protein coupled receptors family 1 profile" evidence="12">
    <location>
        <begin position="38"/>
        <end position="286"/>
    </location>
</feature>
<evidence type="ECO:0000256" key="7">
    <source>
        <dbReference type="ARBA" id="ARBA00023136"/>
    </source>
</evidence>
<dbReference type="GO" id="GO:0004930">
    <property type="term" value="F:G protein-coupled receptor activity"/>
    <property type="evidence" value="ECO:0007669"/>
    <property type="project" value="UniProtKB-KW"/>
</dbReference>
<evidence type="ECO:0000256" key="4">
    <source>
        <dbReference type="ARBA" id="ARBA00022725"/>
    </source>
</evidence>
<dbReference type="AlphaFoldDB" id="A0AAV7BMT4"/>
<keyword evidence="2 11" id="KW-1003">Cell membrane</keyword>
<evidence type="ECO:0000256" key="6">
    <source>
        <dbReference type="ARBA" id="ARBA00023040"/>
    </source>
</evidence>
<feature type="transmembrane region" description="Helical" evidence="11">
    <location>
        <begin position="138"/>
        <end position="160"/>
    </location>
</feature>
<feature type="transmembrane region" description="Helical" evidence="11">
    <location>
        <begin position="192"/>
        <end position="212"/>
    </location>
</feature>
<dbReference type="InterPro" id="IPR000276">
    <property type="entry name" value="GPCR_Rhodpsn"/>
</dbReference>
<feature type="transmembrane region" description="Helical" evidence="11">
    <location>
        <begin position="20"/>
        <end position="46"/>
    </location>
</feature>
<evidence type="ECO:0000256" key="10">
    <source>
        <dbReference type="RuleBase" id="RU000688"/>
    </source>
</evidence>
<comment type="subcellular location">
    <subcellularLocation>
        <location evidence="1 11">Cell membrane</location>
        <topology evidence="1 11">Multi-pass membrane protein</topology>
    </subcellularLocation>
</comment>
<dbReference type="Pfam" id="PF13853">
    <property type="entry name" value="7tm_4"/>
    <property type="match status" value="1"/>
</dbReference>
<evidence type="ECO:0000256" key="2">
    <source>
        <dbReference type="ARBA" id="ARBA00022475"/>
    </source>
</evidence>